<dbReference type="EMBL" id="MTYH01000098">
    <property type="protein sequence ID" value="PNP38947.1"/>
    <property type="molecule type" value="Genomic_DNA"/>
</dbReference>
<accession>A0A2K0T089</accession>
<dbReference type="Proteomes" id="UP000236546">
    <property type="component" value="Unassembled WGS sequence"/>
</dbReference>
<protein>
    <submittedName>
        <fullName evidence="1">Uncharacterized protein</fullName>
    </submittedName>
</protein>
<organism evidence="1 2">
    <name type="scientific">Trichoderma gamsii</name>
    <dbReference type="NCBI Taxonomy" id="398673"/>
    <lineage>
        <taxon>Eukaryota</taxon>
        <taxon>Fungi</taxon>
        <taxon>Dikarya</taxon>
        <taxon>Ascomycota</taxon>
        <taxon>Pezizomycotina</taxon>
        <taxon>Sordariomycetes</taxon>
        <taxon>Hypocreomycetidae</taxon>
        <taxon>Hypocreales</taxon>
        <taxon>Hypocreaceae</taxon>
        <taxon>Trichoderma</taxon>
    </lineage>
</organism>
<reference evidence="1 2" key="1">
    <citation type="submission" date="2017-02" db="EMBL/GenBank/DDBJ databases">
        <title>Genomes of Trichoderma spp. with biocontrol activity.</title>
        <authorList>
            <person name="Gardiner D."/>
            <person name="Kazan K."/>
            <person name="Vos C."/>
            <person name="Harvey P."/>
        </authorList>
    </citation>
    <scope>NUCLEOTIDE SEQUENCE [LARGE SCALE GENOMIC DNA]</scope>
    <source>
        <strain evidence="1 2">A5MH</strain>
    </source>
</reference>
<gene>
    <name evidence="1" type="ORF">TGAMA5MH_09173</name>
</gene>
<comment type="caution">
    <text evidence="1">The sequence shown here is derived from an EMBL/GenBank/DDBJ whole genome shotgun (WGS) entry which is preliminary data.</text>
</comment>
<dbReference type="OrthoDB" id="442731at2759"/>
<name>A0A2K0T089_9HYPO</name>
<evidence type="ECO:0000313" key="1">
    <source>
        <dbReference type="EMBL" id="PNP38947.1"/>
    </source>
</evidence>
<proteinExistence type="predicted"/>
<dbReference type="AlphaFoldDB" id="A0A2K0T089"/>
<sequence length="205" mass="23365">MKTKYSFSNQNFLGFGSGFDRNDGEDNLYHAREDYRYSSTVQVDRGATTKYTSHRFHLIVSSETYKGERVETTQYAFDDSTQFIQPTGVTIDREYYPPAGETDHCPSDLHGFQRYVKSTTGTPIPSTYDLPTARCQVAYSQLPTAAVESYADHFMTAKEEKTLQDDREVSSMQHSYVDLRSKMIKDKFSALCRNTAMTRSANAQL</sequence>
<evidence type="ECO:0000313" key="2">
    <source>
        <dbReference type="Proteomes" id="UP000236546"/>
    </source>
</evidence>